<dbReference type="AlphaFoldDB" id="A0A2V2NF22"/>
<dbReference type="OrthoDB" id="115657at2157"/>
<evidence type="ECO:0000313" key="1">
    <source>
        <dbReference type="EMBL" id="PWR74987.1"/>
    </source>
</evidence>
<organism evidence="1 2">
    <name type="scientific">Methanospirillum stamsii</name>
    <dbReference type="NCBI Taxonomy" id="1277351"/>
    <lineage>
        <taxon>Archaea</taxon>
        <taxon>Methanobacteriati</taxon>
        <taxon>Methanobacteriota</taxon>
        <taxon>Stenosarchaea group</taxon>
        <taxon>Methanomicrobia</taxon>
        <taxon>Methanomicrobiales</taxon>
        <taxon>Methanospirillaceae</taxon>
        <taxon>Methanospirillum</taxon>
    </lineage>
</organism>
<reference evidence="1 2" key="1">
    <citation type="submission" date="2018-05" db="EMBL/GenBank/DDBJ databases">
        <title>Draft genome of Methanospirillum stamsii Pt1.</title>
        <authorList>
            <person name="Dueholm M.S."/>
            <person name="Nielsen P.H."/>
            <person name="Bakmann L.F."/>
            <person name="Otzen D.E."/>
        </authorList>
    </citation>
    <scope>NUCLEOTIDE SEQUENCE [LARGE SCALE GENOMIC DNA]</scope>
    <source>
        <strain evidence="1 2">Pt1</strain>
    </source>
</reference>
<dbReference type="Proteomes" id="UP000245934">
    <property type="component" value="Unassembled WGS sequence"/>
</dbReference>
<proteinExistence type="predicted"/>
<name>A0A2V2NF22_9EURY</name>
<dbReference type="GeneID" id="97611135"/>
<comment type="caution">
    <text evidence="1">The sequence shown here is derived from an EMBL/GenBank/DDBJ whole genome shotgun (WGS) entry which is preliminary data.</text>
</comment>
<dbReference type="EMBL" id="QGMZ01000014">
    <property type="protein sequence ID" value="PWR74987.1"/>
    <property type="molecule type" value="Genomic_DNA"/>
</dbReference>
<dbReference type="RefSeq" id="WP_109940420.1">
    <property type="nucleotide sequence ID" value="NZ_CP176366.1"/>
</dbReference>
<accession>A0A2V2NF22</accession>
<protein>
    <submittedName>
        <fullName evidence="1">Uncharacterized protein</fullName>
    </submittedName>
</protein>
<keyword evidence="2" id="KW-1185">Reference proteome</keyword>
<gene>
    <name evidence="1" type="ORF">DLD82_07110</name>
</gene>
<evidence type="ECO:0000313" key="2">
    <source>
        <dbReference type="Proteomes" id="UP000245934"/>
    </source>
</evidence>
<sequence>MLEKAGYMQKAKTVTIDEEGLPTEIIELILDGKRFGIVLEELKKAIRGKNSARTFRLRINWKQYISTTTGLAYLSGSGKALNIELMDGNRYTVSLDSLKSLLIRRSLYAPVARLPMSSSLKYPAMMGNAQRNLATC</sequence>